<keyword evidence="1" id="KW-0472">Membrane</keyword>
<sequence length="137" mass="15239">MVGISWQIVLAVIGVVAGFIITDKILNMKGYRGREILRPMELEELCSHLMTKYLVSVAAIAGDKKIVEGVDDYEIDEIRTLMRSMGSEEILLVSGSDYRYAMRGNGIFIYIKGKFVSLEDFAKVWKLVKSSIAGVGV</sequence>
<proteinExistence type="predicted"/>
<evidence type="ECO:0000256" key="1">
    <source>
        <dbReference type="SAM" id="Phobius"/>
    </source>
</evidence>
<dbReference type="KEGG" id="afg:AFULGI_00005500"/>
<dbReference type="AlphaFoldDB" id="A0A075WIE9"/>
<dbReference type="EMBL" id="CP006577">
    <property type="protein sequence ID" value="AIG97358.1"/>
    <property type="molecule type" value="Genomic_DNA"/>
</dbReference>
<evidence type="ECO:0000313" key="2">
    <source>
        <dbReference type="EMBL" id="AIG97358.1"/>
    </source>
</evidence>
<reference evidence="2 3" key="1">
    <citation type="submission" date="2013-07" db="EMBL/GenBank/DDBJ databases">
        <title>Genome of Archaeoglobus fulgidus.</title>
        <authorList>
            <person name="Fiebig A."/>
            <person name="Birkeland N.-K."/>
        </authorList>
    </citation>
    <scope>NUCLEOTIDE SEQUENCE [LARGE SCALE GENOMIC DNA]</scope>
    <source>
        <strain evidence="2 3">DSM 8774</strain>
    </source>
</reference>
<dbReference type="GeneID" id="24794080"/>
<dbReference type="HOGENOM" id="CLU_1860590_0_0_2"/>
<organism evidence="2 3">
    <name type="scientific">Archaeoglobus fulgidus DSM 8774</name>
    <dbReference type="NCBI Taxonomy" id="1344584"/>
    <lineage>
        <taxon>Archaea</taxon>
        <taxon>Methanobacteriati</taxon>
        <taxon>Methanobacteriota</taxon>
        <taxon>Archaeoglobi</taxon>
        <taxon>Archaeoglobales</taxon>
        <taxon>Archaeoglobaceae</taxon>
        <taxon>Archaeoglobus</taxon>
    </lineage>
</organism>
<protein>
    <submittedName>
        <fullName evidence="2">Uncharacterized protein</fullName>
    </submittedName>
</protein>
<feature type="transmembrane region" description="Helical" evidence="1">
    <location>
        <begin position="6"/>
        <end position="26"/>
    </location>
</feature>
<gene>
    <name evidence="2" type="ORF">AFULGI_00005500</name>
</gene>
<name>A0A075WIE9_ARCFL</name>
<dbReference type="Proteomes" id="UP000028501">
    <property type="component" value="Chromosome"/>
</dbReference>
<keyword evidence="1" id="KW-1133">Transmembrane helix</keyword>
<accession>A0A075WIE9</accession>
<keyword evidence="1" id="KW-0812">Transmembrane</keyword>
<dbReference type="RefSeq" id="WP_010878048.1">
    <property type="nucleotide sequence ID" value="NZ_CP006577.1"/>
</dbReference>
<evidence type="ECO:0000313" key="3">
    <source>
        <dbReference type="Proteomes" id="UP000028501"/>
    </source>
</evidence>